<dbReference type="AlphaFoldDB" id="A0A9D5HG55"/>
<keyword evidence="2" id="KW-1185">Reference proteome</keyword>
<evidence type="ECO:0000313" key="1">
    <source>
        <dbReference type="EMBL" id="KAJ0975244.1"/>
    </source>
</evidence>
<evidence type="ECO:0000313" key="2">
    <source>
        <dbReference type="Proteomes" id="UP001085076"/>
    </source>
</evidence>
<gene>
    <name evidence="1" type="ORF">J5N97_017209</name>
</gene>
<proteinExistence type="predicted"/>
<organism evidence="1 2">
    <name type="scientific">Dioscorea zingiberensis</name>
    <dbReference type="NCBI Taxonomy" id="325984"/>
    <lineage>
        <taxon>Eukaryota</taxon>
        <taxon>Viridiplantae</taxon>
        <taxon>Streptophyta</taxon>
        <taxon>Embryophyta</taxon>
        <taxon>Tracheophyta</taxon>
        <taxon>Spermatophyta</taxon>
        <taxon>Magnoliopsida</taxon>
        <taxon>Liliopsida</taxon>
        <taxon>Dioscoreales</taxon>
        <taxon>Dioscoreaceae</taxon>
        <taxon>Dioscorea</taxon>
    </lineage>
</organism>
<dbReference type="EMBL" id="JAGGNH010000004">
    <property type="protein sequence ID" value="KAJ0975244.1"/>
    <property type="molecule type" value="Genomic_DNA"/>
</dbReference>
<protein>
    <submittedName>
        <fullName evidence="1">Uncharacterized protein</fullName>
    </submittedName>
</protein>
<dbReference type="Proteomes" id="UP001085076">
    <property type="component" value="Miscellaneous, Linkage group lg04"/>
</dbReference>
<accession>A0A9D5HG55</accession>
<sequence length="95" mass="10351">MLLSDEQLGRRGIALCFRVQIPSETETKQLKPRSVCGLLQSNQSTSWWVCLTAEQAPNDLGLSTVVVHGGHEVGETVAKIVDLPVQALNVVTRLL</sequence>
<comment type="caution">
    <text evidence="1">The sequence shown here is derived from an EMBL/GenBank/DDBJ whole genome shotgun (WGS) entry which is preliminary data.</text>
</comment>
<reference evidence="1" key="2">
    <citation type="journal article" date="2022" name="Hortic Res">
        <title>The genome of Dioscorea zingiberensis sheds light on the biosynthesis, origin and evolution of the medicinally important diosgenin saponins.</title>
        <authorList>
            <person name="Li Y."/>
            <person name="Tan C."/>
            <person name="Li Z."/>
            <person name="Guo J."/>
            <person name="Li S."/>
            <person name="Chen X."/>
            <person name="Wang C."/>
            <person name="Dai X."/>
            <person name="Yang H."/>
            <person name="Song W."/>
            <person name="Hou L."/>
            <person name="Xu J."/>
            <person name="Tong Z."/>
            <person name="Xu A."/>
            <person name="Yuan X."/>
            <person name="Wang W."/>
            <person name="Yang Q."/>
            <person name="Chen L."/>
            <person name="Sun Z."/>
            <person name="Wang K."/>
            <person name="Pan B."/>
            <person name="Chen J."/>
            <person name="Bao Y."/>
            <person name="Liu F."/>
            <person name="Qi X."/>
            <person name="Gang D.R."/>
            <person name="Wen J."/>
            <person name="Li J."/>
        </authorList>
    </citation>
    <scope>NUCLEOTIDE SEQUENCE</scope>
    <source>
        <strain evidence="1">Dzin_1.0</strain>
    </source>
</reference>
<reference evidence="1" key="1">
    <citation type="submission" date="2021-03" db="EMBL/GenBank/DDBJ databases">
        <authorList>
            <person name="Li Z."/>
            <person name="Yang C."/>
        </authorList>
    </citation>
    <scope>NUCLEOTIDE SEQUENCE</scope>
    <source>
        <strain evidence="1">Dzin_1.0</strain>
        <tissue evidence="1">Leaf</tissue>
    </source>
</reference>
<name>A0A9D5HG55_9LILI</name>